<keyword evidence="2" id="KW-1133">Transmembrane helix</keyword>
<dbReference type="AlphaFoldDB" id="F4D190"/>
<feature type="transmembrane region" description="Helical" evidence="2">
    <location>
        <begin position="6"/>
        <end position="28"/>
    </location>
</feature>
<dbReference type="KEGG" id="pdx:Psed_5751"/>
<protein>
    <submittedName>
        <fullName evidence="3">Uncharacterized protein</fullName>
    </submittedName>
</protein>
<accession>F4D190</accession>
<evidence type="ECO:0000256" key="2">
    <source>
        <dbReference type="SAM" id="Phobius"/>
    </source>
</evidence>
<name>F4D190_PSEUX</name>
<proteinExistence type="predicted"/>
<dbReference type="STRING" id="675635.Psed_5751"/>
<evidence type="ECO:0000256" key="1">
    <source>
        <dbReference type="SAM" id="MobiDB-lite"/>
    </source>
</evidence>
<keyword evidence="2" id="KW-0472">Membrane</keyword>
<reference evidence="3 4" key="1">
    <citation type="journal article" date="2011" name="J. Bacteriol.">
        <title>Genome sequence of the 1,4-dioxane-degrading Pseudonocardia dioxanivorans strain CB1190.</title>
        <authorList>
            <person name="Sales C.M."/>
            <person name="Mahendra S."/>
            <person name="Grostern A."/>
            <person name="Parales R.E."/>
            <person name="Goodwin L.A."/>
            <person name="Woyke T."/>
            <person name="Nolan M."/>
            <person name="Lapidus A."/>
            <person name="Chertkov O."/>
            <person name="Ovchinnikova G."/>
            <person name="Sczyrba A."/>
            <person name="Alvarez-Cohen L."/>
        </authorList>
    </citation>
    <scope>NUCLEOTIDE SEQUENCE [LARGE SCALE GENOMIC DNA]</scope>
    <source>
        <strain evidence="4">ATCC 55486 / DSM 44775 / JCM 13855 / CB1190</strain>
    </source>
</reference>
<sequence>MAPFVAGLIVGFLVAAALFTVVGVSISLRRAGDIMRLLADPRPLPGEEPLTAAPFTADPSPLEVRTFHRVDRAQRDEPPARRPRAPRSSEDGQHSSGETKAPTTEARRAAGPPESPVERTHAMPAYRPRTRPAGDTGLDAEQLERVLSRGVARPTSAGDPWRFDRASGR</sequence>
<dbReference type="RefSeq" id="WP_013677777.1">
    <property type="nucleotide sequence ID" value="NC_015312.1"/>
</dbReference>
<dbReference type="HOGENOM" id="CLU_1577209_0_0_11"/>
<gene>
    <name evidence="3" type="ordered locus">Psed_5751</name>
</gene>
<dbReference type="Proteomes" id="UP000007809">
    <property type="component" value="Chromosome"/>
</dbReference>
<feature type="compositionally biased region" description="Basic and acidic residues" evidence="1">
    <location>
        <begin position="65"/>
        <end position="80"/>
    </location>
</feature>
<evidence type="ECO:0000313" key="4">
    <source>
        <dbReference type="Proteomes" id="UP000007809"/>
    </source>
</evidence>
<evidence type="ECO:0000313" key="3">
    <source>
        <dbReference type="EMBL" id="AEA27878.1"/>
    </source>
</evidence>
<feature type="region of interest" description="Disordered" evidence="1">
    <location>
        <begin position="48"/>
        <end position="169"/>
    </location>
</feature>
<organism evidence="3 4">
    <name type="scientific">Pseudonocardia dioxanivorans (strain ATCC 55486 / DSM 44775 / JCM 13855 / CB1190)</name>
    <dbReference type="NCBI Taxonomy" id="675635"/>
    <lineage>
        <taxon>Bacteria</taxon>
        <taxon>Bacillati</taxon>
        <taxon>Actinomycetota</taxon>
        <taxon>Actinomycetes</taxon>
        <taxon>Pseudonocardiales</taxon>
        <taxon>Pseudonocardiaceae</taxon>
        <taxon>Pseudonocardia</taxon>
    </lineage>
</organism>
<dbReference type="EMBL" id="CP002593">
    <property type="protein sequence ID" value="AEA27878.1"/>
    <property type="molecule type" value="Genomic_DNA"/>
</dbReference>
<keyword evidence="4" id="KW-1185">Reference proteome</keyword>
<keyword evidence="2" id="KW-0812">Transmembrane</keyword>